<dbReference type="InterPro" id="IPR036638">
    <property type="entry name" value="HLH_DNA-bd_sf"/>
</dbReference>
<keyword evidence="4" id="KW-0539">Nucleus</keyword>
<dbReference type="PROSITE" id="PS50888">
    <property type="entry name" value="BHLH"/>
    <property type="match status" value="1"/>
</dbReference>
<evidence type="ECO:0000256" key="2">
    <source>
        <dbReference type="ARBA" id="ARBA00023015"/>
    </source>
</evidence>
<evidence type="ECO:0000256" key="4">
    <source>
        <dbReference type="ARBA" id="ARBA00023242"/>
    </source>
</evidence>
<name>A0ABM4USD3_COFAR</name>
<dbReference type="GeneID" id="140009201"/>
<dbReference type="InterPro" id="IPR011598">
    <property type="entry name" value="bHLH_dom"/>
</dbReference>
<evidence type="ECO:0000256" key="3">
    <source>
        <dbReference type="ARBA" id="ARBA00023163"/>
    </source>
</evidence>
<dbReference type="PANTHER" id="PTHR45959:SF2">
    <property type="entry name" value="BHLH TRANSCRIPTION FACTOR"/>
    <property type="match status" value="1"/>
</dbReference>
<dbReference type="SMART" id="SM00353">
    <property type="entry name" value="HLH"/>
    <property type="match status" value="1"/>
</dbReference>
<dbReference type="Pfam" id="PF22754">
    <property type="entry name" value="bHLH-TF_ACT-like_plant"/>
    <property type="match status" value="1"/>
</dbReference>
<dbReference type="Proteomes" id="UP001652660">
    <property type="component" value="Chromosome 6e"/>
</dbReference>
<protein>
    <submittedName>
        <fullName evidence="7">Transcription factor bHLH25-like</fullName>
    </submittedName>
</protein>
<sequence>MDPSINFPFENLEALLGEDGELDSFLGENNRFPAFLDQLWASFFSPDNLSSLGPEHNCPVGDSHPLSSVPDQLLNDTSPCTSSHKNRISSLAARNLQCKKNLLADKRRREILNKQFLALAALLPGLTKTDKISVMRESVKYINQLRKEHNKLKEHNPNQAVVVKKSGVFEEQNGCSIHERSSVCNQEQLPEIEVRMYEKNILLTIRCQKDKLVLSNIHAEIAKLNLTVISCDIMSFAGVTYEIIILAEMDTDFSLREKCLVKRLRSALAIHEKLNSSIRSGKNI</sequence>
<comment type="subcellular location">
    <subcellularLocation>
        <location evidence="1">Nucleus</location>
    </subcellularLocation>
</comment>
<evidence type="ECO:0000313" key="6">
    <source>
        <dbReference type="Proteomes" id="UP001652660"/>
    </source>
</evidence>
<organism evidence="6 7">
    <name type="scientific">Coffea arabica</name>
    <name type="common">Arabian coffee</name>
    <dbReference type="NCBI Taxonomy" id="13443"/>
    <lineage>
        <taxon>Eukaryota</taxon>
        <taxon>Viridiplantae</taxon>
        <taxon>Streptophyta</taxon>
        <taxon>Embryophyta</taxon>
        <taxon>Tracheophyta</taxon>
        <taxon>Spermatophyta</taxon>
        <taxon>Magnoliopsida</taxon>
        <taxon>eudicotyledons</taxon>
        <taxon>Gunneridae</taxon>
        <taxon>Pentapetalae</taxon>
        <taxon>asterids</taxon>
        <taxon>lamiids</taxon>
        <taxon>Gentianales</taxon>
        <taxon>Rubiaceae</taxon>
        <taxon>Ixoroideae</taxon>
        <taxon>Gardenieae complex</taxon>
        <taxon>Bertiereae - Coffeeae clade</taxon>
        <taxon>Coffeeae</taxon>
        <taxon>Coffea</taxon>
    </lineage>
</organism>
<keyword evidence="6" id="KW-1185">Reference proteome</keyword>
<evidence type="ECO:0000259" key="5">
    <source>
        <dbReference type="PROSITE" id="PS50888"/>
    </source>
</evidence>
<dbReference type="Pfam" id="PF00010">
    <property type="entry name" value="HLH"/>
    <property type="match status" value="1"/>
</dbReference>
<dbReference type="RefSeq" id="XP_071910192.1">
    <property type="nucleotide sequence ID" value="XM_072054091.1"/>
</dbReference>
<dbReference type="InterPro" id="IPR052610">
    <property type="entry name" value="bHLH_transcription_regulator"/>
</dbReference>
<dbReference type="Gene3D" id="4.10.280.10">
    <property type="entry name" value="Helix-loop-helix DNA-binding domain"/>
    <property type="match status" value="1"/>
</dbReference>
<reference evidence="7" key="1">
    <citation type="submission" date="2025-08" db="UniProtKB">
        <authorList>
            <consortium name="RefSeq"/>
        </authorList>
    </citation>
    <scope>IDENTIFICATION</scope>
    <source>
        <tissue evidence="7">Leaves</tissue>
    </source>
</reference>
<gene>
    <name evidence="7" type="primary">LOC140009201</name>
</gene>
<evidence type="ECO:0000256" key="1">
    <source>
        <dbReference type="ARBA" id="ARBA00004123"/>
    </source>
</evidence>
<accession>A0ABM4USD3</accession>
<proteinExistence type="predicted"/>
<feature type="domain" description="BHLH" evidence="5">
    <location>
        <begin position="96"/>
        <end position="145"/>
    </location>
</feature>
<keyword evidence="3" id="KW-0804">Transcription</keyword>
<dbReference type="InterPro" id="IPR054502">
    <property type="entry name" value="bHLH-TF_ACT-like_plant"/>
</dbReference>
<dbReference type="SUPFAM" id="SSF47459">
    <property type="entry name" value="HLH, helix-loop-helix DNA-binding domain"/>
    <property type="match status" value="1"/>
</dbReference>
<evidence type="ECO:0000313" key="7">
    <source>
        <dbReference type="RefSeq" id="XP_071910192.1"/>
    </source>
</evidence>
<dbReference type="PANTHER" id="PTHR45959">
    <property type="entry name" value="BHLH TRANSCRIPTION FACTOR"/>
    <property type="match status" value="1"/>
</dbReference>
<keyword evidence="2" id="KW-0805">Transcription regulation</keyword>